<organism evidence="1 2">
    <name type="scientific">Marivita geojedonensis</name>
    <dbReference type="NCBI Taxonomy" id="1123756"/>
    <lineage>
        <taxon>Bacteria</taxon>
        <taxon>Pseudomonadati</taxon>
        <taxon>Pseudomonadota</taxon>
        <taxon>Alphaproteobacteria</taxon>
        <taxon>Rhodobacterales</taxon>
        <taxon>Roseobacteraceae</taxon>
        <taxon>Marivita</taxon>
    </lineage>
</organism>
<dbReference type="AlphaFoldDB" id="A0A1X4NBI4"/>
<gene>
    <name evidence="1" type="ORF">MGEO_19335</name>
</gene>
<evidence type="ECO:0000313" key="1">
    <source>
        <dbReference type="EMBL" id="OSQ43857.1"/>
    </source>
</evidence>
<reference evidence="1 2" key="1">
    <citation type="submission" date="2014-03" db="EMBL/GenBank/DDBJ databases">
        <title>The draft genome sequence of Marivita geojedonensis KCTC 23882.</title>
        <authorList>
            <person name="Lai Q."/>
            <person name="Shao Z."/>
        </authorList>
    </citation>
    <scope>NUCLEOTIDE SEQUENCE [LARGE SCALE GENOMIC DNA]</scope>
    <source>
        <strain evidence="1 2">DPG-138</strain>
    </source>
</reference>
<dbReference type="Proteomes" id="UP000193926">
    <property type="component" value="Unassembled WGS sequence"/>
</dbReference>
<dbReference type="OrthoDB" id="7854777at2"/>
<accession>A0A1X4NBI4</accession>
<comment type="caution">
    <text evidence="1">The sequence shown here is derived from an EMBL/GenBank/DDBJ whole genome shotgun (WGS) entry which is preliminary data.</text>
</comment>
<protein>
    <recommendedName>
        <fullName evidence="3">ABM domain-containing protein</fullName>
    </recommendedName>
</protein>
<keyword evidence="2" id="KW-1185">Reference proteome</keyword>
<evidence type="ECO:0000313" key="2">
    <source>
        <dbReference type="Proteomes" id="UP000193926"/>
    </source>
</evidence>
<proteinExistence type="predicted"/>
<sequence>MDGNDHDWIVFHRIRFAFPIDGTGNPFPGPERAEAWRFYPASPQGPNGMRTNISDEWGGFGIYSSRAAAEEVFERPDHHLEFLVDAVEEFHALVVPYSHRGKVNWRGTLKENDTFATCPSDPGGPLMVITSAGYENPGPDDVARIANFIREVDRVQDFYGTLPDNIRRAVFSGPGVDGHDGMTISLWRTDAAMMAAAYKPGHHREQMDYQREFGHFDHSSFSRTRILASKGSWGGSNPVHKMT</sequence>
<evidence type="ECO:0008006" key="3">
    <source>
        <dbReference type="Google" id="ProtNLM"/>
    </source>
</evidence>
<dbReference type="RefSeq" id="WP_085641401.1">
    <property type="nucleotide sequence ID" value="NZ_JFKC01000033.1"/>
</dbReference>
<name>A0A1X4NBI4_9RHOB</name>
<dbReference type="EMBL" id="JFKC01000033">
    <property type="protein sequence ID" value="OSQ43857.1"/>
    <property type="molecule type" value="Genomic_DNA"/>
</dbReference>